<dbReference type="PROSITE" id="PS50110">
    <property type="entry name" value="RESPONSE_REGULATORY"/>
    <property type="match status" value="1"/>
</dbReference>
<keyword evidence="8" id="KW-0732">Signal</keyword>
<dbReference type="InterPro" id="IPR001789">
    <property type="entry name" value="Sig_transdc_resp-reg_receiver"/>
</dbReference>
<accession>A0A285ZRA0</accession>
<reference evidence="13" key="1">
    <citation type="submission" date="2017-09" db="EMBL/GenBank/DDBJ databases">
        <authorList>
            <person name="Varghese N."/>
            <person name="Submissions S."/>
        </authorList>
    </citation>
    <scope>NUCLEOTIDE SEQUENCE [LARGE SCALE GENOMIC DNA]</scope>
    <source>
        <strain evidence="13">CGMCC 1.12803</strain>
    </source>
</reference>
<keyword evidence="7" id="KW-1133">Transmembrane helix</keyword>
<dbReference type="InterPro" id="IPR004358">
    <property type="entry name" value="Sig_transdc_His_kin-like_C"/>
</dbReference>
<dbReference type="SMART" id="SM00448">
    <property type="entry name" value="REC"/>
    <property type="match status" value="1"/>
</dbReference>
<organism evidence="12 13">
    <name type="scientific">Pedobacter xixiisoli</name>
    <dbReference type="NCBI Taxonomy" id="1476464"/>
    <lineage>
        <taxon>Bacteria</taxon>
        <taxon>Pseudomonadati</taxon>
        <taxon>Bacteroidota</taxon>
        <taxon>Sphingobacteriia</taxon>
        <taxon>Sphingobacteriales</taxon>
        <taxon>Sphingobacteriaceae</taxon>
        <taxon>Pedobacter</taxon>
    </lineage>
</organism>
<feature type="signal peptide" evidence="8">
    <location>
        <begin position="1"/>
        <end position="20"/>
    </location>
</feature>
<feature type="transmembrane region" description="Helical" evidence="7">
    <location>
        <begin position="894"/>
        <end position="915"/>
    </location>
</feature>
<evidence type="ECO:0000256" key="2">
    <source>
        <dbReference type="ARBA" id="ARBA00012438"/>
    </source>
</evidence>
<keyword evidence="13" id="KW-1185">Reference proteome</keyword>
<dbReference type="Gene3D" id="2.60.40.10">
    <property type="entry name" value="Immunoglobulins"/>
    <property type="match status" value="1"/>
</dbReference>
<feature type="domain" description="Response regulatory" evidence="11">
    <location>
        <begin position="1201"/>
        <end position="1316"/>
    </location>
</feature>
<keyword evidence="5" id="KW-0804">Transcription</keyword>
<protein>
    <recommendedName>
        <fullName evidence="2">histidine kinase</fullName>
        <ecNumber evidence="2">2.7.13.3</ecNumber>
    </recommendedName>
</protein>
<dbReference type="SUPFAM" id="SSF63829">
    <property type="entry name" value="Calcium-dependent phosphotriesterase"/>
    <property type="match status" value="3"/>
</dbReference>
<dbReference type="FunFam" id="1.10.287.130:FF:000045">
    <property type="entry name" value="Two-component system sensor histidine kinase/response regulator"/>
    <property type="match status" value="1"/>
</dbReference>
<dbReference type="SMART" id="SM00342">
    <property type="entry name" value="HTH_ARAC"/>
    <property type="match status" value="1"/>
</dbReference>
<feature type="chain" id="PRO_5012741473" description="histidine kinase" evidence="8">
    <location>
        <begin position="21"/>
        <end position="1456"/>
    </location>
</feature>
<dbReference type="EC" id="2.7.13.3" evidence="2"/>
<evidence type="ECO:0000256" key="3">
    <source>
        <dbReference type="ARBA" id="ARBA00022553"/>
    </source>
</evidence>
<evidence type="ECO:0000313" key="12">
    <source>
        <dbReference type="EMBL" id="SOD12152.1"/>
    </source>
</evidence>
<dbReference type="GO" id="GO:0043565">
    <property type="term" value="F:sequence-specific DNA binding"/>
    <property type="evidence" value="ECO:0007669"/>
    <property type="project" value="InterPro"/>
</dbReference>
<evidence type="ECO:0000256" key="4">
    <source>
        <dbReference type="ARBA" id="ARBA00023015"/>
    </source>
</evidence>
<evidence type="ECO:0000313" key="13">
    <source>
        <dbReference type="Proteomes" id="UP000219281"/>
    </source>
</evidence>
<keyword evidence="4" id="KW-0805">Transcription regulation</keyword>
<evidence type="ECO:0000256" key="8">
    <source>
        <dbReference type="SAM" id="SignalP"/>
    </source>
</evidence>
<dbReference type="SUPFAM" id="SSF46689">
    <property type="entry name" value="Homeodomain-like"/>
    <property type="match status" value="1"/>
</dbReference>
<dbReference type="InterPro" id="IPR011006">
    <property type="entry name" value="CheY-like_superfamily"/>
</dbReference>
<sequence>MYSRLCLFMFLYLLSFAAYAQNNTKHVRYTTANGLSDNRITTIIKDRDGFMWFGTWVGISRFDGYRFSIFKSYPGDHSPLKNNRIDDIVEDKTTGDLWIKAYDSQVYRFDKKLGVFSALSDLLKQEAVKNVVFTKMLLVDNNTIWLETDNAGIFLVNNSSSANPSLIKFSASANLRLPSNNITSFKIDENKKVWIGTNKGLRVFLPNRNKGYEPKNIPSTLKNETISSVVEGNTKYWITNQKGILFGIDKTTLAFKSFQVTSSAIHYAWYSKKYDKVYCTTAKGELIAVSNTGSIEYLAKMTDDSALFAAFEDADGTLWIESQNYGIVKFDIATKQLSYLLHRGNYPFKPKIWNSTIFQDKNGTVWINLKEKGLLFYDKSTKSLKVFSNRSEAASKELSNNIIRCFYDPSGVMWMGSGFDGVEKIVFQESNFTQFVPKPLSTLRSENEVRGIYSDRNNRLWLGTKDGQLHITKDNKRIANIFLNQPEKHAGVYSITEDWKGNVWLGTKPSGLMKAQPVDAIHSKYHFTEFALDYSGPTEGKPRRSIYSLLEDNQRRLWAGTFGDGLVQIVEEKGKVSYKTIYNAILKYPKGNFIRIRHLAEDAKGRIWIGTTGGLLVFNPAGKSENYTFKVYKKELGNINSLGGDDVQYIFKDSKNRMWVLTSAGGLNLAEGNDPTKALTFINYSTKNGLPSDCLLGCLEDKQGNLWLATQNGISKFDVNNKKFQNFNHNDGIHDATLSEASSTVNKNGDFVFGTTFGYLSFNPENVKATKVPAKMAFTNLQINSEDLVPGESSALKADINNLNELELEHNQNGISIEFAVLDYRSVDKQNFSYRLKGFDDVWRNTDGQRRATYTNLPPGDYVFEVRSLNDELYDQLPFKSIPITILPPFWKTWWAYLAYLILLTAIFVAIRRVVITVLKLRQSVEVEKRLAELKLNFFTQISHELRTPLTLIMNPSEEVLQNENLTPKGKEYMSIVVKNASRMVKLVNQVLDLRKVQSGKATLKITEINVYSFVEEILLYFKDGLAQKNINVLINNERQLLLWGDAEKLEIIIYNVLANAIKFSPAHSNIQINIVEVDGCIKIDVIDEGPGVKHAELDDIFKLYYEGGSSNGKNVKGTGIGLALSKELVELHEGKITAANHSPKGLRISIELKSGNSHFNAENVHVFEDGFDSPVQYDVEPKSEIEVKEVFEVESKVLPTVLVVEDNHDLRSFLTNKLTEYYKVESANNGLIGLQKAKELIPDLILSDIMMPEMDGVEMLDQLKTDPTTSHIPVILLTAKHSIESQIEGLKYGADYYLTKPIKMELLQVAMTNILNRRRQFAQSLIAGEVAEEEEVKESFITAYDKEFLEKIIHIVEGKLDDEEFNIDYVADAMAMSRSAFFKKLKSLTDLAPVEFVRDLRLRKAKEIFDAGEENISTVAYAIGFSNPKYFSTCFRSKYNQTPSEYLKSIRQRRK</sequence>
<keyword evidence="3 6" id="KW-0597">Phosphoprotein</keyword>
<dbReference type="EMBL" id="OCMT01000001">
    <property type="protein sequence ID" value="SOD12152.1"/>
    <property type="molecule type" value="Genomic_DNA"/>
</dbReference>
<dbReference type="SUPFAM" id="SSF55874">
    <property type="entry name" value="ATPase domain of HSP90 chaperone/DNA topoisomerase II/histidine kinase"/>
    <property type="match status" value="1"/>
</dbReference>
<dbReference type="Gene3D" id="1.10.10.60">
    <property type="entry name" value="Homeodomain-like"/>
    <property type="match status" value="1"/>
</dbReference>
<evidence type="ECO:0000259" key="9">
    <source>
        <dbReference type="PROSITE" id="PS01124"/>
    </source>
</evidence>
<dbReference type="InterPro" id="IPR009057">
    <property type="entry name" value="Homeodomain-like_sf"/>
</dbReference>
<dbReference type="SUPFAM" id="SSF52172">
    <property type="entry name" value="CheY-like"/>
    <property type="match status" value="1"/>
</dbReference>
<dbReference type="Pfam" id="PF07494">
    <property type="entry name" value="Reg_prop"/>
    <property type="match status" value="4"/>
</dbReference>
<feature type="domain" description="Histidine kinase" evidence="10">
    <location>
        <begin position="941"/>
        <end position="1157"/>
    </location>
</feature>
<name>A0A285ZRA0_9SPHI</name>
<dbReference type="InterPro" id="IPR018060">
    <property type="entry name" value="HTH_AraC"/>
</dbReference>
<dbReference type="GO" id="GO:0000155">
    <property type="term" value="F:phosphorelay sensor kinase activity"/>
    <property type="evidence" value="ECO:0007669"/>
    <property type="project" value="InterPro"/>
</dbReference>
<dbReference type="InterPro" id="IPR003661">
    <property type="entry name" value="HisK_dim/P_dom"/>
</dbReference>
<dbReference type="Pfam" id="PF12833">
    <property type="entry name" value="HTH_18"/>
    <property type="match status" value="1"/>
</dbReference>
<feature type="modified residue" description="4-aspartylphosphate" evidence="6">
    <location>
        <position position="1249"/>
    </location>
</feature>
<dbReference type="Gene3D" id="1.10.287.130">
    <property type="match status" value="1"/>
</dbReference>
<dbReference type="InterPro" id="IPR013783">
    <property type="entry name" value="Ig-like_fold"/>
</dbReference>
<dbReference type="SMART" id="SM00387">
    <property type="entry name" value="HATPase_c"/>
    <property type="match status" value="1"/>
</dbReference>
<evidence type="ECO:0000256" key="5">
    <source>
        <dbReference type="ARBA" id="ARBA00023163"/>
    </source>
</evidence>
<dbReference type="PANTHER" id="PTHR43547:SF2">
    <property type="entry name" value="HYBRID SIGNAL TRANSDUCTION HISTIDINE KINASE C"/>
    <property type="match status" value="1"/>
</dbReference>
<dbReference type="InterPro" id="IPR011110">
    <property type="entry name" value="Reg_prop"/>
</dbReference>
<evidence type="ECO:0000256" key="1">
    <source>
        <dbReference type="ARBA" id="ARBA00000085"/>
    </source>
</evidence>
<comment type="catalytic activity">
    <reaction evidence="1">
        <text>ATP + protein L-histidine = ADP + protein N-phospho-L-histidine.</text>
        <dbReference type="EC" id="2.7.13.3"/>
    </reaction>
</comment>
<dbReference type="OrthoDB" id="1489484at2"/>
<dbReference type="Gene3D" id="2.130.10.10">
    <property type="entry name" value="YVTN repeat-like/Quinoprotein amine dehydrogenase"/>
    <property type="match status" value="3"/>
</dbReference>
<dbReference type="RefSeq" id="WP_097128344.1">
    <property type="nucleotide sequence ID" value="NZ_OCMT01000001.1"/>
</dbReference>
<dbReference type="InterPro" id="IPR011123">
    <property type="entry name" value="Y_Y_Y"/>
</dbReference>
<keyword evidence="7" id="KW-0812">Transmembrane</keyword>
<gene>
    <name evidence="12" type="ORF">SAMN06297358_0520</name>
</gene>
<dbReference type="InterPro" id="IPR015943">
    <property type="entry name" value="WD40/YVTN_repeat-like_dom_sf"/>
</dbReference>
<dbReference type="InterPro" id="IPR005467">
    <property type="entry name" value="His_kinase_dom"/>
</dbReference>
<evidence type="ECO:0000256" key="7">
    <source>
        <dbReference type="SAM" id="Phobius"/>
    </source>
</evidence>
<dbReference type="Pfam" id="PF00512">
    <property type="entry name" value="HisKA"/>
    <property type="match status" value="1"/>
</dbReference>
<dbReference type="Pfam" id="PF07495">
    <property type="entry name" value="Y_Y_Y"/>
    <property type="match status" value="1"/>
</dbReference>
<dbReference type="GO" id="GO:0003700">
    <property type="term" value="F:DNA-binding transcription factor activity"/>
    <property type="evidence" value="ECO:0007669"/>
    <property type="project" value="InterPro"/>
</dbReference>
<dbReference type="Pfam" id="PF00072">
    <property type="entry name" value="Response_reg"/>
    <property type="match status" value="1"/>
</dbReference>
<dbReference type="SUPFAM" id="SSF47384">
    <property type="entry name" value="Homodimeric domain of signal transducing histidine kinase"/>
    <property type="match status" value="1"/>
</dbReference>
<dbReference type="CDD" id="cd00075">
    <property type="entry name" value="HATPase"/>
    <property type="match status" value="1"/>
</dbReference>
<dbReference type="InterPro" id="IPR003594">
    <property type="entry name" value="HATPase_dom"/>
</dbReference>
<dbReference type="CDD" id="cd00082">
    <property type="entry name" value="HisKA"/>
    <property type="match status" value="1"/>
</dbReference>
<proteinExistence type="predicted"/>
<dbReference type="Pfam" id="PF02518">
    <property type="entry name" value="HATPase_c"/>
    <property type="match status" value="1"/>
</dbReference>
<dbReference type="Gene3D" id="3.30.565.10">
    <property type="entry name" value="Histidine kinase-like ATPase, C-terminal domain"/>
    <property type="match status" value="1"/>
</dbReference>
<evidence type="ECO:0000256" key="6">
    <source>
        <dbReference type="PROSITE-ProRule" id="PRU00169"/>
    </source>
</evidence>
<dbReference type="InterPro" id="IPR036097">
    <property type="entry name" value="HisK_dim/P_sf"/>
</dbReference>
<dbReference type="Gene3D" id="3.40.50.2300">
    <property type="match status" value="1"/>
</dbReference>
<dbReference type="PROSITE" id="PS50109">
    <property type="entry name" value="HIS_KIN"/>
    <property type="match status" value="1"/>
</dbReference>
<dbReference type="InterPro" id="IPR036890">
    <property type="entry name" value="HATPase_C_sf"/>
</dbReference>
<feature type="domain" description="HTH araC/xylS-type" evidence="9">
    <location>
        <begin position="1351"/>
        <end position="1450"/>
    </location>
</feature>
<dbReference type="PRINTS" id="PR00344">
    <property type="entry name" value="BCTRLSENSOR"/>
</dbReference>
<dbReference type="FunFam" id="2.60.40.10:FF:000791">
    <property type="entry name" value="Two-component system sensor histidine kinase/response regulator"/>
    <property type="match status" value="1"/>
</dbReference>
<keyword evidence="7" id="KW-0472">Membrane</keyword>
<dbReference type="PROSITE" id="PS01124">
    <property type="entry name" value="HTH_ARAC_FAMILY_2"/>
    <property type="match status" value="1"/>
</dbReference>
<dbReference type="PANTHER" id="PTHR43547">
    <property type="entry name" value="TWO-COMPONENT HISTIDINE KINASE"/>
    <property type="match status" value="1"/>
</dbReference>
<evidence type="ECO:0000259" key="10">
    <source>
        <dbReference type="PROSITE" id="PS50109"/>
    </source>
</evidence>
<dbReference type="SMART" id="SM00388">
    <property type="entry name" value="HisKA"/>
    <property type="match status" value="1"/>
</dbReference>
<evidence type="ECO:0000259" key="11">
    <source>
        <dbReference type="PROSITE" id="PS50110"/>
    </source>
</evidence>
<dbReference type="Proteomes" id="UP000219281">
    <property type="component" value="Unassembled WGS sequence"/>
</dbReference>